<evidence type="ECO:0000256" key="1">
    <source>
        <dbReference type="ARBA" id="ARBA00004123"/>
    </source>
</evidence>
<dbReference type="AlphaFoldDB" id="A0A9W8E189"/>
<keyword evidence="8" id="KW-0808">Transferase</keyword>
<gene>
    <name evidence="8" type="primary">MAU2_1</name>
    <name evidence="8" type="ORF">IWQ60_002183</name>
</gene>
<keyword evidence="4" id="KW-0498">Mitosis</keyword>
<evidence type="ECO:0000256" key="3">
    <source>
        <dbReference type="ARBA" id="ARBA00022618"/>
    </source>
</evidence>
<evidence type="ECO:0000256" key="5">
    <source>
        <dbReference type="ARBA" id="ARBA00022829"/>
    </source>
</evidence>
<comment type="subcellular location">
    <subcellularLocation>
        <location evidence="1">Nucleus</location>
    </subcellularLocation>
</comment>
<organism evidence="8 9">
    <name type="scientific">Tieghemiomyces parasiticus</name>
    <dbReference type="NCBI Taxonomy" id="78921"/>
    <lineage>
        <taxon>Eukaryota</taxon>
        <taxon>Fungi</taxon>
        <taxon>Fungi incertae sedis</taxon>
        <taxon>Zoopagomycota</taxon>
        <taxon>Kickxellomycotina</taxon>
        <taxon>Dimargaritomycetes</taxon>
        <taxon>Dimargaritales</taxon>
        <taxon>Dimargaritaceae</taxon>
        <taxon>Tieghemiomyces</taxon>
    </lineage>
</organism>
<dbReference type="Pfam" id="PF10345">
    <property type="entry name" value="Cohesin_load"/>
    <property type="match status" value="1"/>
</dbReference>
<evidence type="ECO:0000256" key="6">
    <source>
        <dbReference type="ARBA" id="ARBA00023242"/>
    </source>
</evidence>
<dbReference type="GO" id="GO:0005634">
    <property type="term" value="C:nucleus"/>
    <property type="evidence" value="ECO:0007669"/>
    <property type="project" value="UniProtKB-SubCell"/>
</dbReference>
<comment type="caution">
    <text evidence="8">The sequence shown here is derived from an EMBL/GenBank/DDBJ whole genome shotgun (WGS) entry which is preliminary data.</text>
</comment>
<keyword evidence="8" id="KW-0032">Aminotransferase</keyword>
<dbReference type="GO" id="GO:0004400">
    <property type="term" value="F:histidinol-phosphate transaminase activity"/>
    <property type="evidence" value="ECO:0007669"/>
    <property type="project" value="UniProtKB-EC"/>
</dbReference>
<dbReference type="Proteomes" id="UP001150569">
    <property type="component" value="Unassembled WGS sequence"/>
</dbReference>
<sequence length="707" mass="78942">MNPYQGTYNAPAGYNAPTTGSLVPPPHGQYQFQPVYQQPLSSQMYPSPPQPPPPPSVPADIHEHLWSLCHYYLACARYMSNVQHKFIPGTTSYKAEHYILSAIATAQGVVDTSGGQSAAQGAPPLAPYAELRFRCLVADLLLKHTKNTSDAELHIQKASLLASQVDSSGSYKYYTLDLQVRFLELTNSVPAAEKALMAAVKECFESRLVLHGYFFLLRLANLFAKSGNIRQTFNILMYGIKASEQLGNTSVRIYLLLVMTHHCLVLQSTTQSSKLIQDMHKFFTENTPAGTPPVTASMLPVPLHVYYFILSTMDHLRNGDVKAALATLPRLHKLLEQWQPATPQEVMGAFHLPLNTTSYATTLTVGKSVPATPRAGTAVFGADVLHNANLSLASHLQVQWLSKGQLFCLVYFLSALCHKPDAARPTGKAFLLEALKCVQREIDDVGKQPSAHEAFESQRWYSRLKVHMLLHWTDVSLLRGDLDDAEMALLEAVKWAQQLDEWNRFKLHTALRWGMLCQQTGKASEALDYYEACFLEAPSKELKVLMQLHKILIYLGQDYFDKKKVEELLESIRADCEGSLPDSYTAAFRILDSILSAEFIKAKTLLLEAIKICNKICNTQLQALTLAFLGTIFFSTDSEQTEKMLTMSYSISEKSGQKIPMLVTGALLGDLYQQQNARAKFSRQSEINNQTWAAAYQVVNRRFSADL</sequence>
<accession>A0A9W8E189</accession>
<dbReference type="InterPro" id="IPR019440">
    <property type="entry name" value="MAU2"/>
</dbReference>
<protein>
    <submittedName>
        <fullName evidence="8">Mau2 chromatid cohesion factor</fullName>
        <ecNumber evidence="8">2.6.1.9</ecNumber>
    </submittedName>
</protein>
<keyword evidence="7" id="KW-0131">Cell cycle</keyword>
<dbReference type="GO" id="GO:0007064">
    <property type="term" value="P:mitotic sister chromatid cohesion"/>
    <property type="evidence" value="ECO:0007669"/>
    <property type="project" value="InterPro"/>
</dbReference>
<comment type="similarity">
    <text evidence="2">Belongs to the SCC4/mau-2 family.</text>
</comment>
<proteinExistence type="inferred from homology"/>
<keyword evidence="9" id="KW-1185">Reference proteome</keyword>
<dbReference type="Gene3D" id="1.25.40.10">
    <property type="entry name" value="Tetratricopeptide repeat domain"/>
    <property type="match status" value="1"/>
</dbReference>
<evidence type="ECO:0000256" key="2">
    <source>
        <dbReference type="ARBA" id="ARBA00008585"/>
    </source>
</evidence>
<evidence type="ECO:0000256" key="7">
    <source>
        <dbReference type="ARBA" id="ARBA00023306"/>
    </source>
</evidence>
<dbReference type="InterPro" id="IPR011990">
    <property type="entry name" value="TPR-like_helical_dom_sf"/>
</dbReference>
<name>A0A9W8E189_9FUNG</name>
<keyword evidence="3" id="KW-0132">Cell division</keyword>
<dbReference type="GO" id="GO:0007059">
    <property type="term" value="P:chromosome segregation"/>
    <property type="evidence" value="ECO:0007669"/>
    <property type="project" value="UniProtKB-KW"/>
</dbReference>
<dbReference type="EMBL" id="JANBPT010000080">
    <property type="protein sequence ID" value="KAJ1928274.1"/>
    <property type="molecule type" value="Genomic_DNA"/>
</dbReference>
<evidence type="ECO:0000313" key="8">
    <source>
        <dbReference type="EMBL" id="KAJ1928274.1"/>
    </source>
</evidence>
<evidence type="ECO:0000256" key="4">
    <source>
        <dbReference type="ARBA" id="ARBA00022776"/>
    </source>
</evidence>
<keyword evidence="5" id="KW-0159">Chromosome partition</keyword>
<dbReference type="PANTHER" id="PTHR21394">
    <property type="entry name" value="MAU2 CHROMATID COHESION FACTOR HOMOLOG"/>
    <property type="match status" value="1"/>
</dbReference>
<reference evidence="8" key="1">
    <citation type="submission" date="2022-07" db="EMBL/GenBank/DDBJ databases">
        <title>Phylogenomic reconstructions and comparative analyses of Kickxellomycotina fungi.</title>
        <authorList>
            <person name="Reynolds N.K."/>
            <person name="Stajich J.E."/>
            <person name="Barry K."/>
            <person name="Grigoriev I.V."/>
            <person name="Crous P."/>
            <person name="Smith M.E."/>
        </authorList>
    </citation>
    <scope>NUCLEOTIDE SEQUENCE</scope>
    <source>
        <strain evidence="8">RSA 861</strain>
    </source>
</reference>
<dbReference type="OrthoDB" id="5565328at2759"/>
<dbReference type="EC" id="2.6.1.9" evidence="8"/>
<dbReference type="GO" id="GO:0051301">
    <property type="term" value="P:cell division"/>
    <property type="evidence" value="ECO:0007669"/>
    <property type="project" value="UniProtKB-KW"/>
</dbReference>
<evidence type="ECO:0000313" key="9">
    <source>
        <dbReference type="Proteomes" id="UP001150569"/>
    </source>
</evidence>
<keyword evidence="6" id="KW-0539">Nucleus</keyword>